<evidence type="ECO:0000313" key="6">
    <source>
        <dbReference type="EMBL" id="CAB4601418.1"/>
    </source>
</evidence>
<evidence type="ECO:0000256" key="2">
    <source>
        <dbReference type="ARBA" id="ARBA00022517"/>
    </source>
</evidence>
<evidence type="ECO:0000256" key="3">
    <source>
        <dbReference type="ARBA" id="ARBA00022722"/>
    </source>
</evidence>
<evidence type="ECO:0000256" key="4">
    <source>
        <dbReference type="ARBA" id="ARBA00022801"/>
    </source>
</evidence>
<dbReference type="HAMAP" id="MF_00651">
    <property type="entry name" value="Nuclease_YqgF"/>
    <property type="match status" value="1"/>
</dbReference>
<dbReference type="Gene3D" id="3.30.420.140">
    <property type="entry name" value="YqgF/RNase H-like domain"/>
    <property type="match status" value="1"/>
</dbReference>
<keyword evidence="2" id="KW-0690">Ribosome biogenesis</keyword>
<protein>
    <submittedName>
        <fullName evidence="6">Unannotated protein</fullName>
    </submittedName>
</protein>
<evidence type="ECO:0000256" key="1">
    <source>
        <dbReference type="ARBA" id="ARBA00022490"/>
    </source>
</evidence>
<keyword evidence="3" id="KW-0540">Nuclease</keyword>
<dbReference type="InterPro" id="IPR005227">
    <property type="entry name" value="YqgF"/>
</dbReference>
<evidence type="ECO:0000259" key="5">
    <source>
        <dbReference type="SMART" id="SM00732"/>
    </source>
</evidence>
<dbReference type="Pfam" id="PF03652">
    <property type="entry name" value="RuvX"/>
    <property type="match status" value="1"/>
</dbReference>
<dbReference type="AlphaFoldDB" id="A0A6J6GXV4"/>
<dbReference type="InterPro" id="IPR012337">
    <property type="entry name" value="RNaseH-like_sf"/>
</dbReference>
<dbReference type="GO" id="GO:0005829">
    <property type="term" value="C:cytosol"/>
    <property type="evidence" value="ECO:0007669"/>
    <property type="project" value="TreeGrafter"/>
</dbReference>
<sequence length="147" mass="15485">MPEPVRALGVDLGSKRIGIAVSDRSGTIASPLTVVQRSGSRAADHRRIAALVVEEEAEVVVVGLPLNMNGTMGPAAAAAVAEAEALATVVGVPVETFDERRTTVTADAALMEFRMKADARRRVVDKVAAAVMLQGWLDSRGAHRWGD</sequence>
<accession>A0A6J6GXV4</accession>
<organism evidence="6">
    <name type="scientific">freshwater metagenome</name>
    <dbReference type="NCBI Taxonomy" id="449393"/>
    <lineage>
        <taxon>unclassified sequences</taxon>
        <taxon>metagenomes</taxon>
        <taxon>ecological metagenomes</taxon>
    </lineage>
</organism>
<dbReference type="SMART" id="SM00732">
    <property type="entry name" value="YqgFc"/>
    <property type="match status" value="1"/>
</dbReference>
<dbReference type="InterPro" id="IPR006641">
    <property type="entry name" value="YqgF/RNaseH-like_dom"/>
</dbReference>
<dbReference type="GO" id="GO:0004518">
    <property type="term" value="F:nuclease activity"/>
    <property type="evidence" value="ECO:0007669"/>
    <property type="project" value="UniProtKB-KW"/>
</dbReference>
<dbReference type="NCBIfam" id="TIGR00250">
    <property type="entry name" value="RNAse_H_YqgF"/>
    <property type="match status" value="1"/>
</dbReference>
<dbReference type="EMBL" id="CAEZSR010000330">
    <property type="protein sequence ID" value="CAB4601418.1"/>
    <property type="molecule type" value="Genomic_DNA"/>
</dbReference>
<dbReference type="PANTHER" id="PTHR33317:SF4">
    <property type="entry name" value="POLYNUCLEOTIDYL TRANSFERASE, RIBONUCLEASE H-LIKE SUPERFAMILY PROTEIN"/>
    <property type="match status" value="1"/>
</dbReference>
<reference evidence="6" key="1">
    <citation type="submission" date="2020-05" db="EMBL/GenBank/DDBJ databases">
        <authorList>
            <person name="Chiriac C."/>
            <person name="Salcher M."/>
            <person name="Ghai R."/>
            <person name="Kavagutti S V."/>
        </authorList>
    </citation>
    <scope>NUCLEOTIDE SEQUENCE</scope>
</reference>
<dbReference type="CDD" id="cd16964">
    <property type="entry name" value="YqgF"/>
    <property type="match status" value="1"/>
</dbReference>
<keyword evidence="4" id="KW-0378">Hydrolase</keyword>
<keyword evidence="1" id="KW-0963">Cytoplasm</keyword>
<dbReference type="InterPro" id="IPR037027">
    <property type="entry name" value="YqgF/RNaseH-like_dom_sf"/>
</dbReference>
<dbReference type="GO" id="GO:0000967">
    <property type="term" value="P:rRNA 5'-end processing"/>
    <property type="evidence" value="ECO:0007669"/>
    <property type="project" value="TreeGrafter"/>
</dbReference>
<dbReference type="PANTHER" id="PTHR33317">
    <property type="entry name" value="POLYNUCLEOTIDYL TRANSFERASE, RIBONUCLEASE H-LIKE SUPERFAMILY PROTEIN"/>
    <property type="match status" value="1"/>
</dbReference>
<proteinExistence type="inferred from homology"/>
<dbReference type="SUPFAM" id="SSF53098">
    <property type="entry name" value="Ribonuclease H-like"/>
    <property type="match status" value="1"/>
</dbReference>
<name>A0A6J6GXV4_9ZZZZ</name>
<feature type="domain" description="YqgF/RNase H-like" evidence="5">
    <location>
        <begin position="5"/>
        <end position="106"/>
    </location>
</feature>
<dbReference type="GO" id="GO:0016787">
    <property type="term" value="F:hydrolase activity"/>
    <property type="evidence" value="ECO:0007669"/>
    <property type="project" value="UniProtKB-KW"/>
</dbReference>
<gene>
    <name evidence="6" type="ORF">UFOPK1493_04348</name>
</gene>